<protein>
    <submittedName>
        <fullName evidence="1">Calpain</fullName>
    </submittedName>
</protein>
<gene>
    <name evidence="1" type="ORF">MML48_1g16274</name>
</gene>
<evidence type="ECO:0000313" key="1">
    <source>
        <dbReference type="EMBL" id="KAI4469989.1"/>
    </source>
</evidence>
<keyword evidence="2" id="KW-1185">Reference proteome</keyword>
<comment type="caution">
    <text evidence="1">The sequence shown here is derived from an EMBL/GenBank/DDBJ whole genome shotgun (WGS) entry which is preliminary data.</text>
</comment>
<sequence length="1848" mass="211773">MSEKIKTSMTNKIYLLGELSGYKGSGKLQDFYSLREEHLKKNSLLKMIFTCFQELCKNPKLFIDGHSRFDAIQGYELGDCWVIAAIANLASHEELLHFVMPTDQSFDDKYAGIFHFRFWQYGKWVDVVIDDRLPYSVHTKRLFSICSEDESEFWSALIEKAYAKLHGSYQALVEGYINDALQDFTGGVTEILRRGNVDPTYLYEFLRKSWENGALMGCSFENKRIHNLRGGHAYSITNVKYVQKKDCSEKIPLLRIRNPWGPAKDGGFEWTGRWNDSSQFWQKVSAKDKQALGYVKGNDGEFWISFEDFEKLFINIEICHRLPFSVIDDPVDQAEREWKVSFFEGSWVKNSSAGGRLCLDCCSPAYYSCNPQYRITLTKPDKGSDKCTLLVGLLQKLRRQQKHLGARDLDIFFDVYRLDTPDGVPTPLNAKFFVENKPVVNYTDHVRRREYTRRITVDPGIYCIVPNTHDKDQEGQFLLRVFAEQNNVLQEYDVVPTYDQYNIHKQVIDVCSKNEVDENERVNQLFLQHAGDTGTINWVKLKLILDSVLRGYKADVNFTSDTCKSLLAMLDVDQSGELSLCEFQALWKDIQHWKSVFSLYDKDDSGTLSPFELRNALNSVGFKFGEKGSGTISKGDVQDFYKLREECLKNNILFEDPNFPADVTSLSYSSNKSPCVWHRPIQVCKNPQMFIDGASRFDVKQGHLNNCWLAASIAGLARYRELLIQVVPEDQEFNEKYAGIFHFRFWQYGKWVDVVIDDRLPFKASIILNENEDNEKGVRTIETKIGDLAYLSSSNENEFWASLLEKAYAKLHGSYEALAKGNSLEAMQDFTGGISEIFHVEGLPSNFFELLLVAQKRCSLMTCCFQDEYSNEGLKGHHAYTVTDLREVQIGTGTPVSLIRIRNPWGSKFEWKGSFSDGDEIWKNMPQFQIDSLDFKNESDGEFWMNFEDFKKVFMAVVVCNLTPESLDAPLNTDKKWKLQTVEGQWVNGITAGGSDSVEKLVKNPQYLLTMEEADVKGHRKCSIILSLLQKRRRAQHLQNLEIGYYVLQVDNISSVPMPLSACCYNTLKCIVDNSSLRESRDLTSTLLLNPGTYCVIPCTRKENQEGEYLLRIYSESGANFKYFDSNIAYNEESIDARIIDIVKGKEKVVEDEAGELFAKYANGKESELYWPSLRDLLHHVANGFTKEVCRSLVAMLDVNRSGSLSLAEFRPLWADIKNWQICFNLHDANKSGKLEGSELRNALNALGFSLHYNVLNVLARRYSDGNGNFTLDDFLLSIIKLKTTIEMPRKYKGLPESRPYKNYISESLEKALSEIRKRKSNPPRSARKGRYLEFGEKGSGTVSNGDLQDFYKLREDCLRKNILFEDPNFPADETSLFYSKDKLTSYKWLRPKEISDNPLLFVDGTSRFDVIQGSLGNCWFAASLAGLARYKQLVYQVVPNDQSFDDNYAGIFHFRFWQYGKWIDIVIDDRLPFKAISPIKSIVESIGDLAFFKSSDQDEFWTALLEKAYAKLHGSYEALERGNSLEAMQDFTGGISEEFVADNIPENFFEILLTAKQRCSLMACCFHEDNENRGLEPAHAYTITDIKLIDIDATNLELIRIRNPWGRKEWTGNFCDQDSIWNKLSQAVKDELKFQDKVDGEFWMEFNDFKNVFTFVVVCNLTPESLSTSSDNPKRWKLQMLEGQWVNGATAGGSKPIESLAKNPQYLVTLEQPDSNGSGKCSVIISLMQRNRRSQRHKGLLNLAIGYDVRRVHNALSISKPLNASSLSTFRSRFRNPPLAPVRDLSCRLLLKPVTYCIIPFTEDPEQEGEYLLRIFSENGVKLEYFDEGISYEDGDIDDKLYSERSL</sequence>
<accession>A0ACB9TT22</accession>
<dbReference type="EMBL" id="CM043015">
    <property type="protein sequence ID" value="KAI4469989.1"/>
    <property type="molecule type" value="Genomic_DNA"/>
</dbReference>
<dbReference type="Proteomes" id="UP001056778">
    <property type="component" value="Chromosome 1"/>
</dbReference>
<organism evidence="1 2">
    <name type="scientific">Holotrichia oblita</name>
    <name type="common">Chafer beetle</name>
    <dbReference type="NCBI Taxonomy" id="644536"/>
    <lineage>
        <taxon>Eukaryota</taxon>
        <taxon>Metazoa</taxon>
        <taxon>Ecdysozoa</taxon>
        <taxon>Arthropoda</taxon>
        <taxon>Hexapoda</taxon>
        <taxon>Insecta</taxon>
        <taxon>Pterygota</taxon>
        <taxon>Neoptera</taxon>
        <taxon>Endopterygota</taxon>
        <taxon>Coleoptera</taxon>
        <taxon>Polyphaga</taxon>
        <taxon>Scarabaeiformia</taxon>
        <taxon>Scarabaeidae</taxon>
        <taxon>Melolonthinae</taxon>
        <taxon>Holotrichia</taxon>
    </lineage>
</organism>
<evidence type="ECO:0000313" key="2">
    <source>
        <dbReference type="Proteomes" id="UP001056778"/>
    </source>
</evidence>
<proteinExistence type="predicted"/>
<name>A0ACB9TT22_HOLOL</name>
<reference evidence="1" key="1">
    <citation type="submission" date="2022-04" db="EMBL/GenBank/DDBJ databases">
        <title>Chromosome-scale genome assembly of Holotrichia oblita Faldermann.</title>
        <authorList>
            <person name="Rongchong L."/>
        </authorList>
    </citation>
    <scope>NUCLEOTIDE SEQUENCE</scope>
    <source>
        <strain evidence="1">81SQS9</strain>
    </source>
</reference>